<reference evidence="1" key="1">
    <citation type="journal article" date="2021" name="IMA Fungus">
        <title>Genomic characterization of three marine fungi, including Emericellopsis atlantica sp. nov. with signatures of a generalist lifestyle and marine biomass degradation.</title>
        <authorList>
            <person name="Hagestad O.C."/>
            <person name="Hou L."/>
            <person name="Andersen J.H."/>
            <person name="Hansen E.H."/>
            <person name="Altermark B."/>
            <person name="Li C."/>
            <person name="Kuhnert E."/>
            <person name="Cox R.J."/>
            <person name="Crous P.W."/>
            <person name="Spatafora J.W."/>
            <person name="Lail K."/>
            <person name="Amirebrahimi M."/>
            <person name="Lipzen A."/>
            <person name="Pangilinan J."/>
            <person name="Andreopoulos W."/>
            <person name="Hayes R.D."/>
            <person name="Ng V."/>
            <person name="Grigoriev I.V."/>
            <person name="Jackson S.A."/>
            <person name="Sutton T.D.S."/>
            <person name="Dobson A.D.W."/>
            <person name="Rama T."/>
        </authorList>
    </citation>
    <scope>NUCLEOTIDE SEQUENCE</scope>
    <source>
        <strain evidence="1">TRa018bII</strain>
    </source>
</reference>
<proteinExistence type="predicted"/>
<accession>A0A9P7YTR9</accession>
<dbReference type="Proteomes" id="UP000824998">
    <property type="component" value="Unassembled WGS sequence"/>
</dbReference>
<dbReference type="AlphaFoldDB" id="A0A9P7YTR9"/>
<protein>
    <submittedName>
        <fullName evidence="1">Uncharacterized protein</fullName>
    </submittedName>
</protein>
<keyword evidence="2" id="KW-1185">Reference proteome</keyword>
<gene>
    <name evidence="1" type="ORF">BJ875DRAFT_366152</name>
</gene>
<organism evidence="1 2">
    <name type="scientific">Amylocarpus encephaloides</name>
    <dbReference type="NCBI Taxonomy" id="45428"/>
    <lineage>
        <taxon>Eukaryota</taxon>
        <taxon>Fungi</taxon>
        <taxon>Dikarya</taxon>
        <taxon>Ascomycota</taxon>
        <taxon>Pezizomycotina</taxon>
        <taxon>Leotiomycetes</taxon>
        <taxon>Helotiales</taxon>
        <taxon>Helotiales incertae sedis</taxon>
        <taxon>Amylocarpus</taxon>
    </lineage>
</organism>
<evidence type="ECO:0000313" key="1">
    <source>
        <dbReference type="EMBL" id="KAG9239267.1"/>
    </source>
</evidence>
<dbReference type="EMBL" id="MU251360">
    <property type="protein sequence ID" value="KAG9239267.1"/>
    <property type="molecule type" value="Genomic_DNA"/>
</dbReference>
<evidence type="ECO:0000313" key="2">
    <source>
        <dbReference type="Proteomes" id="UP000824998"/>
    </source>
</evidence>
<dbReference type="OrthoDB" id="3559253at2759"/>
<sequence>MTLQGTIVLYFYDEVTYDGSPSYSRLVRNPGERIFDLITRPEVDDFILESKLEEAYKSLFNYRVLHGDGVLYNIFEVGPSVMFNDFEIGGFRETRIWERAFIGLT</sequence>
<comment type="caution">
    <text evidence="1">The sequence shown here is derived from an EMBL/GenBank/DDBJ whole genome shotgun (WGS) entry which is preliminary data.</text>
</comment>
<name>A0A9P7YTR9_9HELO</name>